<dbReference type="PANTHER" id="PTHR31943">
    <property type="entry name" value="INTERLEUKIN-28 AND 29"/>
    <property type="match status" value="1"/>
</dbReference>
<keyword evidence="3" id="KW-0202">Cytokine</keyword>
<accession>A0A8C3S9X8</accession>
<proteinExistence type="inferred from homology"/>
<keyword evidence="8" id="KW-1185">Reference proteome</keyword>
<comment type="similarity">
    <text evidence="2">Belongs to the lambda interferon family.</text>
</comment>
<dbReference type="GO" id="GO:0051607">
    <property type="term" value="P:defense response to virus"/>
    <property type="evidence" value="ECO:0007669"/>
    <property type="project" value="UniProtKB-KW"/>
</dbReference>
<comment type="subcellular location">
    <subcellularLocation>
        <location evidence="1">Secreted</location>
    </subcellularLocation>
</comment>
<dbReference type="InterPro" id="IPR038326">
    <property type="entry name" value="IFN-lambda_sf"/>
</dbReference>
<evidence type="ECO:0000256" key="4">
    <source>
        <dbReference type="ARBA" id="ARBA00022525"/>
    </source>
</evidence>
<evidence type="ECO:0000313" key="7">
    <source>
        <dbReference type="Ensembl" id="ENSCSRP00000012005.1"/>
    </source>
</evidence>
<dbReference type="GO" id="GO:0005125">
    <property type="term" value="F:cytokine activity"/>
    <property type="evidence" value="ECO:0007669"/>
    <property type="project" value="UniProtKB-KW"/>
</dbReference>
<protein>
    <submittedName>
        <fullName evidence="7">Uncharacterized protein</fullName>
    </submittedName>
</protein>
<dbReference type="GO" id="GO:0007259">
    <property type="term" value="P:cell surface receptor signaling pathway via JAK-STAT"/>
    <property type="evidence" value="ECO:0007669"/>
    <property type="project" value="InterPro"/>
</dbReference>
<evidence type="ECO:0000256" key="2">
    <source>
        <dbReference type="ARBA" id="ARBA00008717"/>
    </source>
</evidence>
<dbReference type="GO" id="GO:0045087">
    <property type="term" value="P:innate immune response"/>
    <property type="evidence" value="ECO:0007669"/>
    <property type="project" value="TreeGrafter"/>
</dbReference>
<evidence type="ECO:0000313" key="8">
    <source>
        <dbReference type="Proteomes" id="UP000694403"/>
    </source>
</evidence>
<dbReference type="PANTHER" id="PTHR31943:SF1">
    <property type="entry name" value="INTERFERON LAMBDA-2-RELATED"/>
    <property type="match status" value="1"/>
</dbReference>
<organism evidence="7 8">
    <name type="scientific">Chelydra serpentina</name>
    <name type="common">Snapping turtle</name>
    <name type="synonym">Testudo serpentina</name>
    <dbReference type="NCBI Taxonomy" id="8475"/>
    <lineage>
        <taxon>Eukaryota</taxon>
        <taxon>Metazoa</taxon>
        <taxon>Chordata</taxon>
        <taxon>Craniata</taxon>
        <taxon>Vertebrata</taxon>
        <taxon>Euteleostomi</taxon>
        <taxon>Archelosauria</taxon>
        <taxon>Testudinata</taxon>
        <taxon>Testudines</taxon>
        <taxon>Cryptodira</taxon>
        <taxon>Durocryptodira</taxon>
        <taxon>Americhelydia</taxon>
        <taxon>Chelydroidea</taxon>
        <taxon>Chelydridae</taxon>
        <taxon>Chelydra</taxon>
    </lineage>
</organism>
<evidence type="ECO:0000256" key="1">
    <source>
        <dbReference type="ARBA" id="ARBA00004613"/>
    </source>
</evidence>
<dbReference type="GO" id="GO:0005615">
    <property type="term" value="C:extracellular space"/>
    <property type="evidence" value="ECO:0007669"/>
    <property type="project" value="UniProtKB-KW"/>
</dbReference>
<keyword evidence="5" id="KW-0732">Signal</keyword>
<dbReference type="InterPro" id="IPR029177">
    <property type="entry name" value="INF_lambda"/>
</dbReference>
<dbReference type="Proteomes" id="UP000694403">
    <property type="component" value="Unplaced"/>
</dbReference>
<reference evidence="7" key="2">
    <citation type="submission" date="2025-09" db="UniProtKB">
        <authorList>
            <consortium name="Ensembl"/>
        </authorList>
    </citation>
    <scope>IDENTIFICATION</scope>
</reference>
<evidence type="ECO:0000256" key="5">
    <source>
        <dbReference type="ARBA" id="ARBA00022729"/>
    </source>
</evidence>
<evidence type="ECO:0000256" key="6">
    <source>
        <dbReference type="ARBA" id="ARBA00023118"/>
    </source>
</evidence>
<sequence length="193" mass="22259">MILTLSSVLNKPKALSLPTHPHLSLSSISRLNLVNLPHISSSRSCGRKSFLSVFWFPTRKYFSSRKPDPHLCKTILKIQKPFPKSPVHDRAILVETELHLVIDVLENFGDPSLSEQLVRPLEILRHIREDLKSCTRHQPDDHRRSRRLTSWLQKFHTAKKMETPGCLEASVILNLFRLLNNDLKCAAYMEFCT</sequence>
<dbReference type="Ensembl" id="ENSCSRT00000012475.1">
    <property type="protein sequence ID" value="ENSCSRP00000012005.1"/>
    <property type="gene ID" value="ENSCSRG00000008950.1"/>
</dbReference>
<name>A0A8C3S9X8_CHESE</name>
<keyword evidence="4" id="KW-0964">Secreted</keyword>
<keyword evidence="6" id="KW-0051">Antiviral defense</keyword>
<dbReference type="Pfam" id="PF15177">
    <property type="entry name" value="IL28A"/>
    <property type="match status" value="1"/>
</dbReference>
<evidence type="ECO:0000256" key="3">
    <source>
        <dbReference type="ARBA" id="ARBA00022514"/>
    </source>
</evidence>
<dbReference type="Gene3D" id="1.20.1250.60">
    <property type="entry name" value="Interferon lambda"/>
    <property type="match status" value="1"/>
</dbReference>
<dbReference type="GO" id="GO:0050778">
    <property type="term" value="P:positive regulation of immune response"/>
    <property type="evidence" value="ECO:0007669"/>
    <property type="project" value="InterPro"/>
</dbReference>
<reference evidence="7" key="1">
    <citation type="submission" date="2025-08" db="UniProtKB">
        <authorList>
            <consortium name="Ensembl"/>
        </authorList>
    </citation>
    <scope>IDENTIFICATION</scope>
</reference>
<dbReference type="AlphaFoldDB" id="A0A8C3S9X8"/>